<dbReference type="GO" id="GO:0003677">
    <property type="term" value="F:DNA binding"/>
    <property type="evidence" value="ECO:0007669"/>
    <property type="project" value="UniProtKB-KW"/>
</dbReference>
<keyword evidence="4" id="KW-0539">Nucleus</keyword>
<evidence type="ECO:0000256" key="2">
    <source>
        <dbReference type="ARBA" id="ARBA00023125"/>
    </source>
</evidence>
<dbReference type="PROSITE" id="PS50048">
    <property type="entry name" value="ZN2_CY6_FUNGAL_2"/>
    <property type="match status" value="1"/>
</dbReference>
<dbReference type="SUPFAM" id="SSF57701">
    <property type="entry name" value="Zn2/Cys6 DNA-binding domain"/>
    <property type="match status" value="1"/>
</dbReference>
<sequence>MSLRKTSCLSCVAAKRRCDLGLPSCARCRKKNAACQYPYPPPHNANDQILPPEARLDSSNASDSTGAELDGVILVDSCIDRSTAAYPEEGFLDPLWWPDLLKETTEWLPLTSAIGGASSALPRLERRVLDFWPRVHDTETWRFCIQTFLGYVDHFLNTGTLPLVESLPNHQEGPPPILREVYGVCAAYRTCQHATRPFYLQLLKTGVNNASASTLLHTELQDQLDNLQALILYYILFLAGSVSDQSVFVQVDSMLAQNTADLERTELEIRQTSREMSWLNPEDSSGDYWKNRVLCENARRLIMASYLVRAVYAVVYFHRCDFIKYLAGLPVSTQSDTDLCLEGDIDGQNPVESVSGLVSYDEFVSVWEQGGLFHMDEFRYLLLVACKGLGTVQGRLLTSL</sequence>
<dbReference type="Gene3D" id="4.10.240.10">
    <property type="entry name" value="Zn(2)-C6 fungal-type DNA-binding domain"/>
    <property type="match status" value="1"/>
</dbReference>
<dbReference type="Pfam" id="PF00172">
    <property type="entry name" value="Zn_clus"/>
    <property type="match status" value="1"/>
</dbReference>
<dbReference type="CDD" id="cd00067">
    <property type="entry name" value="GAL4"/>
    <property type="match status" value="1"/>
</dbReference>
<feature type="domain" description="Zn(2)-C6 fungal-type" evidence="6">
    <location>
        <begin position="7"/>
        <end position="37"/>
    </location>
</feature>
<keyword evidence="1" id="KW-0805">Transcription regulation</keyword>
<feature type="region of interest" description="Disordered" evidence="5">
    <location>
        <begin position="46"/>
        <end position="65"/>
    </location>
</feature>
<dbReference type="SMART" id="SM00066">
    <property type="entry name" value="GAL4"/>
    <property type="match status" value="1"/>
</dbReference>
<dbReference type="GO" id="GO:0000981">
    <property type="term" value="F:DNA-binding transcription factor activity, RNA polymerase II-specific"/>
    <property type="evidence" value="ECO:0007669"/>
    <property type="project" value="InterPro"/>
</dbReference>
<evidence type="ECO:0000256" key="5">
    <source>
        <dbReference type="SAM" id="MobiDB-lite"/>
    </source>
</evidence>
<dbReference type="Proteomes" id="UP000248423">
    <property type="component" value="Unassembled WGS sequence"/>
</dbReference>
<evidence type="ECO:0000256" key="4">
    <source>
        <dbReference type="ARBA" id="ARBA00023242"/>
    </source>
</evidence>
<keyword evidence="8" id="KW-1185">Reference proteome</keyword>
<keyword evidence="3" id="KW-0804">Transcription</keyword>
<dbReference type="InterPro" id="IPR036864">
    <property type="entry name" value="Zn2-C6_fun-type_DNA-bd_sf"/>
</dbReference>
<evidence type="ECO:0000256" key="3">
    <source>
        <dbReference type="ARBA" id="ARBA00023163"/>
    </source>
</evidence>
<accession>A0A319ELC5</accession>
<dbReference type="InterPro" id="IPR001138">
    <property type="entry name" value="Zn2Cys6_DnaBD"/>
</dbReference>
<evidence type="ECO:0000256" key="1">
    <source>
        <dbReference type="ARBA" id="ARBA00023015"/>
    </source>
</evidence>
<dbReference type="EMBL" id="KZ826412">
    <property type="protein sequence ID" value="PYI01599.1"/>
    <property type="molecule type" value="Genomic_DNA"/>
</dbReference>
<dbReference type="OrthoDB" id="4216928at2759"/>
<reference evidence="7 8" key="1">
    <citation type="submission" date="2018-02" db="EMBL/GenBank/DDBJ databases">
        <title>The genomes of Aspergillus section Nigri reveals drivers in fungal speciation.</title>
        <authorList>
            <consortium name="DOE Joint Genome Institute"/>
            <person name="Vesth T.C."/>
            <person name="Nybo J."/>
            <person name="Theobald S."/>
            <person name="Brandl J."/>
            <person name="Frisvad J.C."/>
            <person name="Nielsen K.F."/>
            <person name="Lyhne E.K."/>
            <person name="Kogle M.E."/>
            <person name="Kuo A."/>
            <person name="Riley R."/>
            <person name="Clum A."/>
            <person name="Nolan M."/>
            <person name="Lipzen A."/>
            <person name="Salamov A."/>
            <person name="Henrissat B."/>
            <person name="Wiebenga A."/>
            <person name="De vries R.P."/>
            <person name="Grigoriev I.V."/>
            <person name="Mortensen U.H."/>
            <person name="Andersen M.R."/>
            <person name="Baker S.E."/>
        </authorList>
    </citation>
    <scope>NUCLEOTIDE SEQUENCE [LARGE SCALE GENOMIC DNA]</scope>
    <source>
        <strain evidence="7 8">CBS 121057</strain>
    </source>
</reference>
<organism evidence="7 8">
    <name type="scientific">Aspergillus sclerotiicarbonarius (strain CBS 121057 / IBT 28362)</name>
    <dbReference type="NCBI Taxonomy" id="1448318"/>
    <lineage>
        <taxon>Eukaryota</taxon>
        <taxon>Fungi</taxon>
        <taxon>Dikarya</taxon>
        <taxon>Ascomycota</taxon>
        <taxon>Pezizomycotina</taxon>
        <taxon>Eurotiomycetes</taxon>
        <taxon>Eurotiomycetidae</taxon>
        <taxon>Eurotiales</taxon>
        <taxon>Aspergillaceae</taxon>
        <taxon>Aspergillus</taxon>
        <taxon>Aspergillus subgen. Circumdati</taxon>
    </lineage>
</organism>
<protein>
    <recommendedName>
        <fullName evidence="6">Zn(2)-C6 fungal-type domain-containing protein</fullName>
    </recommendedName>
</protein>
<evidence type="ECO:0000313" key="7">
    <source>
        <dbReference type="EMBL" id="PYI01599.1"/>
    </source>
</evidence>
<gene>
    <name evidence="7" type="ORF">BO78DRAFT_401226</name>
</gene>
<name>A0A319ELC5_ASPSB</name>
<dbReference type="VEuPathDB" id="FungiDB:BO78DRAFT_401226"/>
<evidence type="ECO:0000259" key="6">
    <source>
        <dbReference type="PROSITE" id="PS50048"/>
    </source>
</evidence>
<dbReference type="GO" id="GO:0009893">
    <property type="term" value="P:positive regulation of metabolic process"/>
    <property type="evidence" value="ECO:0007669"/>
    <property type="project" value="UniProtKB-ARBA"/>
</dbReference>
<proteinExistence type="predicted"/>
<keyword evidence="2" id="KW-0238">DNA-binding</keyword>
<dbReference type="STRING" id="1448318.A0A319ELC5"/>
<dbReference type="GO" id="GO:0008270">
    <property type="term" value="F:zinc ion binding"/>
    <property type="evidence" value="ECO:0007669"/>
    <property type="project" value="InterPro"/>
</dbReference>
<evidence type="ECO:0000313" key="8">
    <source>
        <dbReference type="Proteomes" id="UP000248423"/>
    </source>
</evidence>
<dbReference type="AlphaFoldDB" id="A0A319ELC5"/>